<name>A0A060HKY1_9ARCH</name>
<dbReference type="GeneID" id="74947148"/>
<keyword evidence="3 4" id="KW-0460">Magnesium</keyword>
<evidence type="ECO:0000256" key="1">
    <source>
        <dbReference type="ARBA" id="ARBA00022679"/>
    </source>
</evidence>
<evidence type="ECO:0000256" key="2">
    <source>
        <dbReference type="ARBA" id="ARBA00022723"/>
    </source>
</evidence>
<dbReference type="CDD" id="cd00475">
    <property type="entry name" value="Cis_IPPS"/>
    <property type="match status" value="1"/>
</dbReference>
<keyword evidence="2 4" id="KW-0479">Metal-binding</keyword>
<comment type="function">
    <text evidence="4">Catalyzes the sequential condensation of isopentenyl diphosphate (IPP) with geranylgeranyl diphosphate (GGPP) to yield (2Z,6Z,10Z,14Z,18Z,22Z,26Z,30E,34E,38E)-undecaprenyl diphosphate (tritrans,heptacis-UPP). It is probably the precursor of glycosyl carrier lipids.</text>
</comment>
<sequence length="283" mass="33473">MHRIPQVYIQMGLSKDFDRGGRAVMDTLLHASRIYSYYERRLENEILSQPLPNHVAIILDGNRRWARYHFLDTEMGHAYGADRAEDLLNWIHDIGVRITTLYILSNENLERNDEELENIYRLLEVKLNRLYNDERVHRRQMKIKAIGDKHRLPRNLQEILGKLEEATAEYEKMFLNIAVAYGGQKELVDAVKKIAGMAKNNEIKIEDINEKTIEACLYTSHLPQSSPDLILRTSGEKRLSGFLIWQSAYSELMFMDVFWPEFRKIDLMRAIRTYQRRVRRYGR</sequence>
<dbReference type="SUPFAM" id="SSF64005">
    <property type="entry name" value="Undecaprenyl diphosphate synthase"/>
    <property type="match status" value="1"/>
</dbReference>
<feature type="active site" evidence="4">
    <location>
        <position position="60"/>
    </location>
</feature>
<organism evidence="5 6">
    <name type="scientific">Nitrososphaera viennensis EN76</name>
    <dbReference type="NCBI Taxonomy" id="926571"/>
    <lineage>
        <taxon>Archaea</taxon>
        <taxon>Nitrososphaerota</taxon>
        <taxon>Nitrososphaeria</taxon>
        <taxon>Nitrososphaerales</taxon>
        <taxon>Nitrososphaeraceae</taxon>
        <taxon>Nitrososphaera</taxon>
    </lineage>
</organism>
<feature type="binding site" evidence="4">
    <location>
        <position position="77"/>
    </location>
    <ligand>
        <name>substrate</name>
    </ligand>
</feature>
<proteinExistence type="inferred from homology"/>
<evidence type="ECO:0000313" key="5">
    <source>
        <dbReference type="EMBL" id="AIC16148.1"/>
    </source>
</evidence>
<dbReference type="HAMAP" id="MF_01139">
    <property type="entry name" value="ISPT"/>
    <property type="match status" value="1"/>
</dbReference>
<feature type="binding site" evidence="4">
    <location>
        <position position="111"/>
    </location>
    <ligand>
        <name>substrate</name>
    </ligand>
</feature>
<dbReference type="InterPro" id="IPR036424">
    <property type="entry name" value="UPP_synth-like_sf"/>
</dbReference>
<comment type="subunit">
    <text evidence="4">Homodimer.</text>
</comment>
<feature type="binding site" evidence="4">
    <location>
        <position position="60"/>
    </location>
    <ligand>
        <name>Mg(2+)</name>
        <dbReference type="ChEBI" id="CHEBI:18420"/>
    </ligand>
</feature>
<dbReference type="AlphaFoldDB" id="A0A060HKY1"/>
<dbReference type="PANTHER" id="PTHR10291">
    <property type="entry name" value="DEHYDRODOLICHYL DIPHOSPHATE SYNTHASE FAMILY MEMBER"/>
    <property type="match status" value="1"/>
</dbReference>
<dbReference type="GO" id="GO:0016094">
    <property type="term" value="P:polyprenol biosynthetic process"/>
    <property type="evidence" value="ECO:0007669"/>
    <property type="project" value="TreeGrafter"/>
</dbReference>
<evidence type="ECO:0000256" key="4">
    <source>
        <dbReference type="HAMAP-Rule" id="MF_01139"/>
    </source>
</evidence>
<comment type="cofactor">
    <cofactor evidence="4">
        <name>Mg(2+)</name>
        <dbReference type="ChEBI" id="CHEBI:18420"/>
    </cofactor>
    <text evidence="4">Binds 2 magnesium ions per subunit.</text>
</comment>
<comment type="similarity">
    <text evidence="4">Belongs to the UPP synthase family.</text>
</comment>
<comment type="catalytic activity">
    <reaction evidence="4">
        <text>geranylgeranyl diphosphate + 7 isopentenyl diphosphate = tri-trans,hepta-cis-undecaprenyl diphosphate + 7 diphosphate</text>
        <dbReference type="Rhea" id="RHEA:27622"/>
        <dbReference type="ChEBI" id="CHEBI:33019"/>
        <dbReference type="ChEBI" id="CHEBI:57533"/>
        <dbReference type="ChEBI" id="CHEBI:60388"/>
        <dbReference type="ChEBI" id="CHEBI:128769"/>
        <dbReference type="EC" id="2.5.1.89"/>
    </reaction>
</comment>
<dbReference type="GO" id="GO:0000287">
    <property type="term" value="F:magnesium ion binding"/>
    <property type="evidence" value="ECO:0007669"/>
    <property type="project" value="UniProtKB-UniRule"/>
</dbReference>
<protein>
    <recommendedName>
        <fullName evidence="4">Tritrans,polycis-undecaprenyl-diphosphate synthase (geranylgeranyl-diphosphate specific)</fullName>
        <ecNumber evidence="4">2.5.1.89</ecNumber>
    </recommendedName>
    <alternativeName>
        <fullName evidence="4">Undecaprenyl diphosphate synthase</fullName>
        <shortName evidence="4">UDS</shortName>
    </alternativeName>
    <alternativeName>
        <fullName evidence="4">Undecaprenyl pyrophosphate synthase</fullName>
        <shortName evidence="4">UPP synthase</shortName>
    </alternativeName>
</protein>
<dbReference type="NCBIfam" id="TIGR00055">
    <property type="entry name" value="uppS"/>
    <property type="match status" value="1"/>
</dbReference>
<accession>A0A060HKY1</accession>
<feature type="binding site" evidence="4">
    <location>
        <position position="232"/>
    </location>
    <ligand>
        <name>substrate</name>
    </ligand>
</feature>
<keyword evidence="1 4" id="KW-0808">Transferase</keyword>
<dbReference type="HOGENOM" id="CLU_038505_2_0_2"/>
<dbReference type="Pfam" id="PF01255">
    <property type="entry name" value="Prenyltransf"/>
    <property type="match status" value="1"/>
</dbReference>
<feature type="active site" description="Proton acceptor" evidence="4">
    <location>
        <position position="108"/>
    </location>
</feature>
<dbReference type="PROSITE" id="PS01066">
    <property type="entry name" value="UPP_SYNTHASE"/>
    <property type="match status" value="1"/>
</dbReference>
<dbReference type="PANTHER" id="PTHR10291:SF43">
    <property type="entry name" value="DEHYDRODOLICHYL DIPHOSPHATE SYNTHASE COMPLEX SUBUNIT DHDDS"/>
    <property type="match status" value="1"/>
</dbReference>
<dbReference type="STRING" id="926571.NVIE_018850"/>
<feature type="binding site" evidence="4">
    <location>
        <begin position="105"/>
        <end position="107"/>
    </location>
    <ligand>
        <name>substrate</name>
    </ligand>
</feature>
<feature type="binding site" evidence="4">
    <location>
        <position position="65"/>
    </location>
    <ligand>
        <name>substrate</name>
    </ligand>
</feature>
<dbReference type="FunFam" id="3.40.1180.10:FF:000003">
    <property type="entry name" value="Isoprenyl transferase 2"/>
    <property type="match status" value="1"/>
</dbReference>
<dbReference type="Gene3D" id="3.40.1180.10">
    <property type="entry name" value="Decaprenyl diphosphate synthase-like"/>
    <property type="match status" value="1"/>
</dbReference>
<feature type="binding site" evidence="4">
    <location>
        <begin position="238"/>
        <end position="240"/>
    </location>
    <ligand>
        <name>substrate</name>
    </ligand>
</feature>
<comment type="caution">
    <text evidence="4">Lacks conserved residue(s) required for the propagation of feature annotation.</text>
</comment>
<gene>
    <name evidence="4" type="primary">uppS</name>
    <name evidence="5" type="ORF">NVIE_018850</name>
</gene>
<dbReference type="RefSeq" id="WP_227717314.1">
    <property type="nucleotide sequence ID" value="NZ_CP007536.1"/>
</dbReference>
<evidence type="ECO:0000256" key="3">
    <source>
        <dbReference type="ARBA" id="ARBA00022842"/>
    </source>
</evidence>
<dbReference type="EMBL" id="CP007536">
    <property type="protein sequence ID" value="AIC16148.1"/>
    <property type="molecule type" value="Genomic_DNA"/>
</dbReference>
<dbReference type="EC" id="2.5.1.89" evidence="4"/>
<dbReference type="InterPro" id="IPR001441">
    <property type="entry name" value="UPP_synth-like"/>
</dbReference>
<dbReference type="KEGG" id="nvn:NVIE_018850"/>
<keyword evidence="6" id="KW-1185">Reference proteome</keyword>
<dbReference type="GO" id="GO:0045547">
    <property type="term" value="F:ditrans,polycis-polyprenyl diphosphate synthase [(2E,6E)-farnesyl diphosphate specific] activity"/>
    <property type="evidence" value="ECO:0007669"/>
    <property type="project" value="TreeGrafter"/>
</dbReference>
<dbReference type="Proteomes" id="UP000027093">
    <property type="component" value="Chromosome"/>
</dbReference>
<reference evidence="5 6" key="1">
    <citation type="journal article" date="2014" name="Int. J. Syst. Evol. Microbiol.">
        <title>Nitrososphaera viennensis gen. nov., sp. nov., an aerobic and mesophilic, ammonia-oxidizing archaeon from soil and a member of the archaeal phylum Thaumarchaeota.</title>
        <authorList>
            <person name="Stieglmeier M."/>
            <person name="Klingl A."/>
            <person name="Alves R.J."/>
            <person name="Rittmann S.K."/>
            <person name="Melcher M."/>
            <person name="Leisch N."/>
            <person name="Schleper C."/>
        </authorList>
    </citation>
    <scope>NUCLEOTIDE SEQUENCE [LARGE SCALE GENOMIC DNA]</scope>
    <source>
        <strain evidence="5">EN76</strain>
    </source>
</reference>
<feature type="binding site" evidence="4">
    <location>
        <begin position="61"/>
        <end position="64"/>
    </location>
    <ligand>
        <name>substrate</name>
    </ligand>
</feature>
<feature type="binding site" evidence="4">
    <location>
        <position position="251"/>
    </location>
    <ligand>
        <name>Mg(2+)</name>
        <dbReference type="ChEBI" id="CHEBI:18420"/>
    </ligand>
</feature>
<dbReference type="InterPro" id="IPR018520">
    <property type="entry name" value="UPP_synth-like_CS"/>
</dbReference>
<evidence type="ECO:0000313" key="6">
    <source>
        <dbReference type="Proteomes" id="UP000027093"/>
    </source>
</evidence>